<keyword evidence="3" id="KW-1185">Reference proteome</keyword>
<dbReference type="Gene3D" id="3.30.700.10">
    <property type="entry name" value="Glycoprotein, Type 4 Pilin"/>
    <property type="match status" value="1"/>
</dbReference>
<evidence type="ECO:0000313" key="2">
    <source>
        <dbReference type="EMBL" id="TWT54010.1"/>
    </source>
</evidence>
<evidence type="ECO:0008006" key="4">
    <source>
        <dbReference type="Google" id="ProtNLM"/>
    </source>
</evidence>
<keyword evidence="1" id="KW-0472">Membrane</keyword>
<name>A0A5C5WU08_9BACT</name>
<evidence type="ECO:0000256" key="1">
    <source>
        <dbReference type="SAM" id="Phobius"/>
    </source>
</evidence>
<dbReference type="SUPFAM" id="SSF54523">
    <property type="entry name" value="Pili subunits"/>
    <property type="match status" value="1"/>
</dbReference>
<evidence type="ECO:0000313" key="3">
    <source>
        <dbReference type="Proteomes" id="UP000316598"/>
    </source>
</evidence>
<gene>
    <name evidence="2" type="ORF">Pla22_16440</name>
</gene>
<dbReference type="AlphaFoldDB" id="A0A5C5WU08"/>
<dbReference type="InterPro" id="IPR045584">
    <property type="entry name" value="Pilin-like"/>
</dbReference>
<dbReference type="Proteomes" id="UP000316598">
    <property type="component" value="Unassembled WGS sequence"/>
</dbReference>
<dbReference type="EMBL" id="SJPI01000001">
    <property type="protein sequence ID" value="TWT54010.1"/>
    <property type="molecule type" value="Genomic_DNA"/>
</dbReference>
<reference evidence="2 3" key="1">
    <citation type="submission" date="2019-02" db="EMBL/GenBank/DDBJ databases">
        <title>Deep-cultivation of Planctomycetes and their phenomic and genomic characterization uncovers novel biology.</title>
        <authorList>
            <person name="Wiegand S."/>
            <person name="Jogler M."/>
            <person name="Boedeker C."/>
            <person name="Pinto D."/>
            <person name="Vollmers J."/>
            <person name="Rivas-Marin E."/>
            <person name="Kohn T."/>
            <person name="Peeters S.H."/>
            <person name="Heuer A."/>
            <person name="Rast P."/>
            <person name="Oberbeckmann S."/>
            <person name="Bunk B."/>
            <person name="Jeske O."/>
            <person name="Meyerdierks A."/>
            <person name="Storesund J.E."/>
            <person name="Kallscheuer N."/>
            <person name="Luecker S."/>
            <person name="Lage O.M."/>
            <person name="Pohl T."/>
            <person name="Merkel B.J."/>
            <person name="Hornburger P."/>
            <person name="Mueller R.-W."/>
            <person name="Bruemmer F."/>
            <person name="Labrenz M."/>
            <person name="Spormann A.M."/>
            <person name="Op Den Camp H."/>
            <person name="Overmann J."/>
            <person name="Amann R."/>
            <person name="Jetten M.S.M."/>
            <person name="Mascher T."/>
            <person name="Medema M.H."/>
            <person name="Devos D.P."/>
            <person name="Kaster A.-K."/>
            <person name="Ovreas L."/>
            <person name="Rohde M."/>
            <person name="Galperin M.Y."/>
            <person name="Jogler C."/>
        </authorList>
    </citation>
    <scope>NUCLEOTIDE SEQUENCE [LARGE SCALE GENOMIC DNA]</scope>
    <source>
        <strain evidence="2 3">Pla22</strain>
    </source>
</reference>
<feature type="transmembrane region" description="Helical" evidence="1">
    <location>
        <begin position="79"/>
        <end position="104"/>
    </location>
</feature>
<keyword evidence="1" id="KW-1133">Transmembrane helix</keyword>
<sequence>MDPNVLLDPSYQRSQISTFCFDNVLNVFGSQHSSVAIVRFLISLQLSDSTPMPLAIRHNGANWTNCRALLQSHGPPSRAFSLIDSIIAALIVGIVAVIALPHYLDLGDHPEQARIKHQLSVLREAIDMAKDRDGQYPPAGQLVAVVGPMLNQPFPTPRLRTESEFDTIVHYDVSDSERSPVTPNPNLPGIWAYKPANGQLRLNVSNGSLGWDW</sequence>
<comment type="caution">
    <text evidence="2">The sequence shown here is derived from an EMBL/GenBank/DDBJ whole genome shotgun (WGS) entry which is preliminary data.</text>
</comment>
<accession>A0A5C5WU08</accession>
<keyword evidence="1" id="KW-0812">Transmembrane</keyword>
<protein>
    <recommendedName>
        <fullName evidence="4">Type II secretion system protein G</fullName>
    </recommendedName>
</protein>
<proteinExistence type="predicted"/>
<organism evidence="2 3">
    <name type="scientific">Rubripirellula amarantea</name>
    <dbReference type="NCBI Taxonomy" id="2527999"/>
    <lineage>
        <taxon>Bacteria</taxon>
        <taxon>Pseudomonadati</taxon>
        <taxon>Planctomycetota</taxon>
        <taxon>Planctomycetia</taxon>
        <taxon>Pirellulales</taxon>
        <taxon>Pirellulaceae</taxon>
        <taxon>Rubripirellula</taxon>
    </lineage>
</organism>